<organism evidence="1 2">
    <name type="scientific">Clavispora lusitaniae</name>
    <name type="common">Candida lusitaniae</name>
    <dbReference type="NCBI Taxonomy" id="36911"/>
    <lineage>
        <taxon>Eukaryota</taxon>
        <taxon>Fungi</taxon>
        <taxon>Dikarya</taxon>
        <taxon>Ascomycota</taxon>
        <taxon>Saccharomycotina</taxon>
        <taxon>Pichiomycetes</taxon>
        <taxon>Metschnikowiaceae</taxon>
        <taxon>Clavispora</taxon>
    </lineage>
</organism>
<evidence type="ECO:0000313" key="1">
    <source>
        <dbReference type="EMBL" id="OVF08103.1"/>
    </source>
</evidence>
<sequence>MFDESARQNIEGKDAADLLEENQKIIFGVTQGSHNLDSLIAQLPSNDSSLAKKVADNLLRVELLLFYSIGPVDHSSIQSSLKCLESLLSEPEVDDNSNALFKVKYHDLLTDYQFCFTDSTKRLRLVDLINKKLNFLKSICGNEPLVHDIQLKILLLYILSEADLRKRNIYQYLKEEGVFSRGYPVPIREYVLLSTGNRLMSISAFNILTEHLSAHFPFFKHLLERHHVQLLEYYLENNIQRLPRYFKSIRLVKIPMLLCYKQEEVDIEDLVFRMIVGKQLPEGTRIDQLQEMVFFGPKVEKYDSMNTRMKRVCEMVDSLAIH</sequence>
<reference evidence="1 2" key="1">
    <citation type="submission" date="2017-04" db="EMBL/GenBank/DDBJ databases">
        <title>Draft genome of the yeast Clavispora lusitaniae type strain CBS 6936.</title>
        <authorList>
            <person name="Durrens P."/>
            <person name="Klopp C."/>
            <person name="Biteau N."/>
            <person name="Fitton-Ouhabi V."/>
            <person name="Dementhon K."/>
            <person name="Accoceberry I."/>
            <person name="Sherman D.J."/>
            <person name="Noel T."/>
        </authorList>
    </citation>
    <scope>NUCLEOTIDE SEQUENCE [LARGE SCALE GENOMIC DNA]</scope>
    <source>
        <strain evidence="1 2">CBS 6936</strain>
    </source>
</reference>
<dbReference type="OMA" id="ESIMTNY"/>
<protein>
    <recommendedName>
        <fullName evidence="3">PCI domain-containing protein</fullName>
    </recommendedName>
</protein>
<evidence type="ECO:0008006" key="3">
    <source>
        <dbReference type="Google" id="ProtNLM"/>
    </source>
</evidence>
<dbReference type="Proteomes" id="UP000195602">
    <property type="component" value="Unassembled WGS sequence"/>
</dbReference>
<proteinExistence type="predicted"/>
<comment type="caution">
    <text evidence="1">The sequence shown here is derived from an EMBL/GenBank/DDBJ whole genome shotgun (WGS) entry which is preliminary data.</text>
</comment>
<name>A0AA91T1A7_CLALS</name>
<accession>A0AA91T1A7</accession>
<dbReference type="KEGG" id="clus:A9F13_09g00209"/>
<evidence type="ECO:0000313" key="2">
    <source>
        <dbReference type="Proteomes" id="UP000195602"/>
    </source>
</evidence>
<gene>
    <name evidence="1" type="ORF">A9F13_09g00209</name>
</gene>
<dbReference type="AlphaFoldDB" id="A0AA91T1A7"/>
<dbReference type="EMBL" id="LYUB02000009">
    <property type="protein sequence ID" value="OVF08103.1"/>
    <property type="molecule type" value="Genomic_DNA"/>
</dbReference>